<gene>
    <name evidence="2" type="ORF">I2H31_07670</name>
</gene>
<evidence type="ECO:0000256" key="1">
    <source>
        <dbReference type="SAM" id="MobiDB-lite"/>
    </source>
</evidence>
<sequence>MQNNFSTAIPDAVLHKALGYFQQGAAELRPYLQALTPEERSAMLKMGAKTVDFVQKAFGYARSNPGFVPSFLDLTEFEHDTAALNGLSPIGQLLAGLALDVESTMMLAGSDAYAAALVIYNNVKFLAKNKQPGAQAAYDDLSQQFPGNGGGRPGKGLKG</sequence>
<keyword evidence="3" id="KW-1185">Reference proteome</keyword>
<reference evidence="2 3" key="1">
    <citation type="submission" date="2020-11" db="EMBL/GenBank/DDBJ databases">
        <authorList>
            <person name="Kim M.K."/>
        </authorList>
    </citation>
    <scope>NUCLEOTIDE SEQUENCE [LARGE SCALE GENOMIC DNA]</scope>
    <source>
        <strain evidence="2 3">BT662</strain>
    </source>
</reference>
<dbReference type="RefSeq" id="WP_196292397.1">
    <property type="nucleotide sequence ID" value="NZ_JADQDM010000002.1"/>
</dbReference>
<evidence type="ECO:0000313" key="3">
    <source>
        <dbReference type="Proteomes" id="UP000618931"/>
    </source>
</evidence>
<organism evidence="2 3">
    <name type="scientific">Hymenobacter ruricola</name>
    <dbReference type="NCBI Taxonomy" id="2791023"/>
    <lineage>
        <taxon>Bacteria</taxon>
        <taxon>Pseudomonadati</taxon>
        <taxon>Bacteroidota</taxon>
        <taxon>Cytophagia</taxon>
        <taxon>Cytophagales</taxon>
        <taxon>Hymenobacteraceae</taxon>
        <taxon>Hymenobacter</taxon>
    </lineage>
</organism>
<feature type="region of interest" description="Disordered" evidence="1">
    <location>
        <begin position="138"/>
        <end position="159"/>
    </location>
</feature>
<protein>
    <submittedName>
        <fullName evidence="2">Uncharacterized protein</fullName>
    </submittedName>
</protein>
<feature type="compositionally biased region" description="Gly residues" evidence="1">
    <location>
        <begin position="147"/>
        <end position="159"/>
    </location>
</feature>
<name>A0ABS0I202_9BACT</name>
<evidence type="ECO:0000313" key="2">
    <source>
        <dbReference type="EMBL" id="MBF9220976.1"/>
    </source>
</evidence>
<dbReference type="Proteomes" id="UP000618931">
    <property type="component" value="Unassembled WGS sequence"/>
</dbReference>
<dbReference type="EMBL" id="JADQDM010000002">
    <property type="protein sequence ID" value="MBF9220976.1"/>
    <property type="molecule type" value="Genomic_DNA"/>
</dbReference>
<accession>A0ABS0I202</accession>
<comment type="caution">
    <text evidence="2">The sequence shown here is derived from an EMBL/GenBank/DDBJ whole genome shotgun (WGS) entry which is preliminary data.</text>
</comment>
<proteinExistence type="predicted"/>